<evidence type="ECO:0000256" key="4">
    <source>
        <dbReference type="ARBA" id="ARBA00022692"/>
    </source>
</evidence>
<dbReference type="RefSeq" id="WP_012879641.1">
    <property type="nucleotide sequence ID" value="NC_013530.1"/>
</dbReference>
<accession>D1BYM7</accession>
<evidence type="ECO:0000256" key="5">
    <source>
        <dbReference type="ARBA" id="ARBA00022741"/>
    </source>
</evidence>
<evidence type="ECO:0000256" key="2">
    <source>
        <dbReference type="ARBA" id="ARBA00006683"/>
    </source>
</evidence>
<sequence>MELADYLTLLRKRWLSITVLTTLGLLAGIAASSVATPLYTARAELFISARGTESLSDLVQGSTFTSRVMRSYVRLAQTPHVLQPVIDELDLDTTPAALAGQVRAENPLDTVLLDLVVEDASPQRAADIANAVARSVTSAVEEIERPDGAAASHVKLTLVRAAVVPSTPSSPNTQMNVALGLLVGLALGVGLAVLRAVLDTKVRTVTDVRHLTDAPVIGVVGHESDDTAHPLTILEAPPGAPHVEAFLRLRTSLRLRRDPATNSPGRAIAVTSALPGEGKSTTATNIAVALARAGSTVALVDADLRAGTIAATLGIDAPTGLSAVLAGDAEADDVARTWGTDNLTVIPAGPAPHNPSELLDSERMRRVVHALTHRHDAVIIDTPALLPVTDGAIVAHHTRAAIVVAGAGDVDKAQLDEALAMLDSVDAQVLGVVVNRVA</sequence>
<dbReference type="PANTHER" id="PTHR32309:SF13">
    <property type="entry name" value="FERRIC ENTEROBACTIN TRANSPORT PROTEIN FEPE"/>
    <property type="match status" value="1"/>
</dbReference>
<dbReference type="InterPro" id="IPR003856">
    <property type="entry name" value="LPS_length_determ_N"/>
</dbReference>
<keyword evidence="7 9" id="KW-1133">Transmembrane helix</keyword>
<evidence type="ECO:0000313" key="13">
    <source>
        <dbReference type="Proteomes" id="UP000002255"/>
    </source>
</evidence>
<evidence type="ECO:0000259" key="11">
    <source>
        <dbReference type="Pfam" id="PF02706"/>
    </source>
</evidence>
<dbReference type="GO" id="GO:0005886">
    <property type="term" value="C:plasma membrane"/>
    <property type="evidence" value="ECO:0007669"/>
    <property type="project" value="UniProtKB-SubCell"/>
</dbReference>
<evidence type="ECO:0000256" key="3">
    <source>
        <dbReference type="ARBA" id="ARBA00022475"/>
    </source>
</evidence>
<evidence type="ECO:0000313" key="12">
    <source>
        <dbReference type="EMBL" id="ACZ31899.1"/>
    </source>
</evidence>
<name>D1BYM7_XYLCX</name>
<dbReference type="Pfam" id="PF02706">
    <property type="entry name" value="Wzz"/>
    <property type="match status" value="1"/>
</dbReference>
<feature type="transmembrane region" description="Helical" evidence="9">
    <location>
        <begin position="177"/>
        <end position="198"/>
    </location>
</feature>
<dbReference type="InterPro" id="IPR050445">
    <property type="entry name" value="Bact_polysacc_biosynth/exp"/>
</dbReference>
<dbReference type="GO" id="GO:0005524">
    <property type="term" value="F:ATP binding"/>
    <property type="evidence" value="ECO:0007669"/>
    <property type="project" value="UniProtKB-KW"/>
</dbReference>
<reference evidence="13" key="1">
    <citation type="submission" date="2009-11" db="EMBL/GenBank/DDBJ databases">
        <title>The complete chromosome of Xylanimonas cellulosilytica DSM 15894.</title>
        <authorList>
            <consortium name="US DOE Joint Genome Institute (JGI-PGF)"/>
            <person name="Lucas S."/>
            <person name="Copeland A."/>
            <person name="Lapidus A."/>
            <person name="Glavina del Rio T."/>
            <person name="Dalin E."/>
            <person name="Tice H."/>
            <person name="Bruce D."/>
            <person name="Goodwin L."/>
            <person name="Pitluck S."/>
            <person name="Kyrpides N."/>
            <person name="Mavromatis K."/>
            <person name="Ivanova N."/>
            <person name="Mikhailova N."/>
            <person name="Foster B."/>
            <person name="Clum A."/>
            <person name="Brettin T."/>
            <person name="Detter J.C."/>
            <person name="Han C."/>
            <person name="Larimer F."/>
            <person name="Land M."/>
            <person name="Hauser L."/>
            <person name="Markowitz V."/>
            <person name="Cheng J.F."/>
            <person name="Hugenholtz P."/>
            <person name="Woyke T."/>
            <person name="Wu D."/>
            <person name="Gehrich-Schroeter G."/>
            <person name="Schneider S."/>
            <person name="Pukall S.R."/>
            <person name="Klenk H.P."/>
            <person name="Eisen J.A."/>
        </authorList>
    </citation>
    <scope>NUCLEOTIDE SEQUENCE [LARGE SCALE GENOMIC DNA]</scope>
    <source>
        <strain evidence="13">DSM 15894 / CECT 5975 / LMG 20990 / XIL07</strain>
    </source>
</reference>
<dbReference type="PANTHER" id="PTHR32309">
    <property type="entry name" value="TYROSINE-PROTEIN KINASE"/>
    <property type="match status" value="1"/>
</dbReference>
<dbReference type="SUPFAM" id="SSF52540">
    <property type="entry name" value="P-loop containing nucleoside triphosphate hydrolases"/>
    <property type="match status" value="1"/>
</dbReference>
<dbReference type="InterPro" id="IPR002586">
    <property type="entry name" value="CobQ/CobB/MinD/ParA_Nub-bd_dom"/>
</dbReference>
<comment type="subcellular location">
    <subcellularLocation>
        <location evidence="1">Cell membrane</location>
        <topology evidence="1">Multi-pass membrane protein</topology>
    </subcellularLocation>
</comment>
<proteinExistence type="inferred from homology"/>
<protein>
    <submittedName>
        <fullName evidence="12">Capsular exopolysaccharide family</fullName>
        <ecNumber evidence="12">2.7.10.2</ecNumber>
    </submittedName>
</protein>
<dbReference type="eggNOG" id="COG3944">
    <property type="taxonomic scope" value="Bacteria"/>
</dbReference>
<dbReference type="EMBL" id="CP001821">
    <property type="protein sequence ID" value="ACZ31899.1"/>
    <property type="molecule type" value="Genomic_DNA"/>
</dbReference>
<gene>
    <name evidence="12" type="ordered locus">Xcel_2887</name>
</gene>
<dbReference type="NCBIfam" id="TIGR01007">
    <property type="entry name" value="eps_fam"/>
    <property type="match status" value="1"/>
</dbReference>
<keyword evidence="6" id="KW-0067">ATP-binding</keyword>
<dbReference type="STRING" id="446471.Xcel_2887"/>
<dbReference type="InterPro" id="IPR005702">
    <property type="entry name" value="Wzc-like_C"/>
</dbReference>
<evidence type="ECO:0000259" key="10">
    <source>
        <dbReference type="Pfam" id="PF01656"/>
    </source>
</evidence>
<dbReference type="HOGENOM" id="CLU_009912_4_1_11"/>
<keyword evidence="8 9" id="KW-0472">Membrane</keyword>
<dbReference type="InterPro" id="IPR027417">
    <property type="entry name" value="P-loop_NTPase"/>
</dbReference>
<keyword evidence="12" id="KW-0808">Transferase</keyword>
<evidence type="ECO:0000256" key="7">
    <source>
        <dbReference type="ARBA" id="ARBA00022989"/>
    </source>
</evidence>
<dbReference type="Pfam" id="PF01656">
    <property type="entry name" value="CbiA"/>
    <property type="match status" value="1"/>
</dbReference>
<dbReference type="CDD" id="cd05387">
    <property type="entry name" value="BY-kinase"/>
    <property type="match status" value="1"/>
</dbReference>
<evidence type="ECO:0000256" key="6">
    <source>
        <dbReference type="ARBA" id="ARBA00022840"/>
    </source>
</evidence>
<organism evidence="12 13">
    <name type="scientific">Xylanimonas cellulosilytica (strain DSM 15894 / JCM 12276 / CECT 5975 / KCTC 9989 / LMG 20990 / NBRC 107835 / XIL07)</name>
    <dbReference type="NCBI Taxonomy" id="446471"/>
    <lineage>
        <taxon>Bacteria</taxon>
        <taxon>Bacillati</taxon>
        <taxon>Actinomycetota</taxon>
        <taxon>Actinomycetes</taxon>
        <taxon>Micrococcales</taxon>
        <taxon>Promicromonosporaceae</taxon>
        <taxon>Xylanimonas</taxon>
    </lineage>
</organism>
<evidence type="ECO:0000256" key="1">
    <source>
        <dbReference type="ARBA" id="ARBA00004651"/>
    </source>
</evidence>
<reference evidence="12 13" key="2">
    <citation type="journal article" date="2010" name="Stand. Genomic Sci.">
        <title>Complete genome sequence of Xylanimonas cellulosilytica type strain (XIL07).</title>
        <authorList>
            <person name="Foster B."/>
            <person name="Pukall R."/>
            <person name="Abt B."/>
            <person name="Nolan M."/>
            <person name="Glavina Del Rio T."/>
            <person name="Chen F."/>
            <person name="Lucas S."/>
            <person name="Tice H."/>
            <person name="Pitluck S."/>
            <person name="Cheng J.-F."/>
            <person name="Chertkov O."/>
            <person name="Brettin T."/>
            <person name="Han C."/>
            <person name="Detter J.C."/>
            <person name="Bruce D."/>
            <person name="Goodwin L."/>
            <person name="Ivanova N."/>
            <person name="Mavromatis K."/>
            <person name="Pati A."/>
            <person name="Mikhailova N."/>
            <person name="Chen A."/>
            <person name="Palaniappan K."/>
            <person name="Land M."/>
            <person name="Hauser L."/>
            <person name="Chang Y.-J."/>
            <person name="Jeffries C.D."/>
            <person name="Chain P."/>
            <person name="Rohde M."/>
            <person name="Goeker M."/>
            <person name="Bristow J."/>
            <person name="Eisen J.A."/>
            <person name="Markowitz V."/>
            <person name="Hugenholtz P."/>
            <person name="Kyrpides N.C."/>
            <person name="Klenk H.-P."/>
            <person name="Lapidus A."/>
        </authorList>
    </citation>
    <scope>NUCLEOTIDE SEQUENCE [LARGE SCALE GENOMIC DNA]</scope>
    <source>
        <strain evidence="13">DSM 15894 / CECT 5975 / LMG 20990 / XIL07</strain>
    </source>
</reference>
<dbReference type="GO" id="GO:0004715">
    <property type="term" value="F:non-membrane spanning protein tyrosine kinase activity"/>
    <property type="evidence" value="ECO:0007669"/>
    <property type="project" value="UniProtKB-EC"/>
</dbReference>
<keyword evidence="13" id="KW-1185">Reference proteome</keyword>
<dbReference type="Gene3D" id="3.40.50.300">
    <property type="entry name" value="P-loop containing nucleotide triphosphate hydrolases"/>
    <property type="match status" value="1"/>
</dbReference>
<dbReference type="Proteomes" id="UP000002255">
    <property type="component" value="Chromosome"/>
</dbReference>
<dbReference type="eggNOG" id="COG0489">
    <property type="taxonomic scope" value="Bacteria"/>
</dbReference>
<dbReference type="OrthoDB" id="9812433at2"/>
<dbReference type="EC" id="2.7.10.2" evidence="12"/>
<feature type="domain" description="Polysaccharide chain length determinant N-terminal" evidence="11">
    <location>
        <begin position="2"/>
        <end position="89"/>
    </location>
</feature>
<keyword evidence="3" id="KW-1003">Cell membrane</keyword>
<evidence type="ECO:0000256" key="8">
    <source>
        <dbReference type="ARBA" id="ARBA00023136"/>
    </source>
</evidence>
<dbReference type="AlphaFoldDB" id="D1BYM7"/>
<comment type="similarity">
    <text evidence="2">Belongs to the CpsC/CapA family.</text>
</comment>
<dbReference type="KEGG" id="xce:Xcel_2887"/>
<feature type="domain" description="CobQ/CobB/MinD/ParA nucleotide binding" evidence="10">
    <location>
        <begin position="268"/>
        <end position="437"/>
    </location>
</feature>
<keyword evidence="4 9" id="KW-0812">Transmembrane</keyword>
<evidence type="ECO:0000256" key="9">
    <source>
        <dbReference type="SAM" id="Phobius"/>
    </source>
</evidence>
<keyword evidence="5" id="KW-0547">Nucleotide-binding</keyword>